<dbReference type="SMART" id="SM00304">
    <property type="entry name" value="HAMP"/>
    <property type="match status" value="1"/>
</dbReference>
<dbReference type="Pfam" id="PF02518">
    <property type="entry name" value="HATPase_c"/>
    <property type="match status" value="1"/>
</dbReference>
<dbReference type="GO" id="GO:0000155">
    <property type="term" value="F:phosphorelay sensor kinase activity"/>
    <property type="evidence" value="ECO:0007669"/>
    <property type="project" value="InterPro"/>
</dbReference>
<evidence type="ECO:0000256" key="3">
    <source>
        <dbReference type="ARBA" id="ARBA00012438"/>
    </source>
</evidence>
<evidence type="ECO:0000256" key="6">
    <source>
        <dbReference type="ARBA" id="ARBA00022692"/>
    </source>
</evidence>
<dbReference type="CDD" id="cd00082">
    <property type="entry name" value="HisKA"/>
    <property type="match status" value="1"/>
</dbReference>
<organism evidence="14 15">
    <name type="scientific">Corticibacter populi</name>
    <dbReference type="NCBI Taxonomy" id="1550736"/>
    <lineage>
        <taxon>Bacteria</taxon>
        <taxon>Pseudomonadati</taxon>
        <taxon>Pseudomonadota</taxon>
        <taxon>Betaproteobacteria</taxon>
        <taxon>Burkholderiales</taxon>
        <taxon>Comamonadaceae</taxon>
        <taxon>Corticibacter</taxon>
    </lineage>
</organism>
<keyword evidence="8 11" id="KW-1133">Transmembrane helix</keyword>
<evidence type="ECO:0000256" key="8">
    <source>
        <dbReference type="ARBA" id="ARBA00022989"/>
    </source>
</evidence>
<feature type="transmembrane region" description="Helical" evidence="11">
    <location>
        <begin position="12"/>
        <end position="30"/>
    </location>
</feature>
<dbReference type="PROSITE" id="PS50109">
    <property type="entry name" value="HIS_KIN"/>
    <property type="match status" value="1"/>
</dbReference>
<dbReference type="RefSeq" id="WP_122229340.1">
    <property type="nucleotide sequence ID" value="NZ_RDQO01000003.1"/>
</dbReference>
<keyword evidence="10 11" id="KW-0472">Membrane</keyword>
<evidence type="ECO:0000256" key="11">
    <source>
        <dbReference type="SAM" id="Phobius"/>
    </source>
</evidence>
<dbReference type="InterPro" id="IPR013727">
    <property type="entry name" value="2CSK_N"/>
</dbReference>
<dbReference type="SMART" id="SM00387">
    <property type="entry name" value="HATPase_c"/>
    <property type="match status" value="1"/>
</dbReference>
<keyword evidence="9" id="KW-0902">Two-component regulatory system</keyword>
<dbReference type="EC" id="2.7.13.3" evidence="3"/>
<dbReference type="Gene3D" id="1.10.287.130">
    <property type="match status" value="1"/>
</dbReference>
<dbReference type="SUPFAM" id="SSF55874">
    <property type="entry name" value="ATPase domain of HSP90 chaperone/DNA topoisomerase II/histidine kinase"/>
    <property type="match status" value="1"/>
</dbReference>
<evidence type="ECO:0000256" key="4">
    <source>
        <dbReference type="ARBA" id="ARBA00022553"/>
    </source>
</evidence>
<evidence type="ECO:0000256" key="10">
    <source>
        <dbReference type="ARBA" id="ARBA00023136"/>
    </source>
</evidence>
<dbReference type="Gene3D" id="3.30.565.10">
    <property type="entry name" value="Histidine kinase-like ATPase, C-terminal domain"/>
    <property type="match status" value="1"/>
</dbReference>
<dbReference type="SUPFAM" id="SSF47384">
    <property type="entry name" value="Homodimeric domain of signal transducing histidine kinase"/>
    <property type="match status" value="1"/>
</dbReference>
<feature type="domain" description="HAMP" evidence="13">
    <location>
        <begin position="211"/>
        <end position="263"/>
    </location>
</feature>
<dbReference type="Pfam" id="PF08521">
    <property type="entry name" value="2CSK_N"/>
    <property type="match status" value="1"/>
</dbReference>
<dbReference type="Pfam" id="PF00512">
    <property type="entry name" value="HisKA"/>
    <property type="match status" value="1"/>
</dbReference>
<comment type="catalytic activity">
    <reaction evidence="1">
        <text>ATP + protein L-histidine = ADP + protein N-phospho-L-histidine.</text>
        <dbReference type="EC" id="2.7.13.3"/>
    </reaction>
</comment>
<dbReference type="PANTHER" id="PTHR45436">
    <property type="entry name" value="SENSOR HISTIDINE KINASE YKOH"/>
    <property type="match status" value="1"/>
</dbReference>
<evidence type="ECO:0000256" key="1">
    <source>
        <dbReference type="ARBA" id="ARBA00000085"/>
    </source>
</evidence>
<feature type="domain" description="Histidine kinase" evidence="12">
    <location>
        <begin position="271"/>
        <end position="488"/>
    </location>
</feature>
<evidence type="ECO:0000313" key="15">
    <source>
        <dbReference type="Proteomes" id="UP000278006"/>
    </source>
</evidence>
<evidence type="ECO:0000259" key="13">
    <source>
        <dbReference type="PROSITE" id="PS50885"/>
    </source>
</evidence>
<keyword evidence="4" id="KW-0597">Phosphoprotein</keyword>
<dbReference type="InterPro" id="IPR004358">
    <property type="entry name" value="Sig_transdc_His_kin-like_C"/>
</dbReference>
<dbReference type="PANTHER" id="PTHR45436:SF5">
    <property type="entry name" value="SENSOR HISTIDINE KINASE TRCS"/>
    <property type="match status" value="1"/>
</dbReference>
<dbReference type="InterPro" id="IPR003661">
    <property type="entry name" value="HisK_dim/P_dom"/>
</dbReference>
<dbReference type="InterPro" id="IPR050428">
    <property type="entry name" value="TCS_sensor_his_kinase"/>
</dbReference>
<evidence type="ECO:0000259" key="12">
    <source>
        <dbReference type="PROSITE" id="PS50109"/>
    </source>
</evidence>
<dbReference type="InterPro" id="IPR003660">
    <property type="entry name" value="HAMP_dom"/>
</dbReference>
<gene>
    <name evidence="14" type="ORF">D8I35_11380</name>
</gene>
<dbReference type="OrthoDB" id="8554694at2"/>
<keyword evidence="6 11" id="KW-0812">Transmembrane</keyword>
<proteinExistence type="predicted"/>
<name>A0A3M6QS02_9BURK</name>
<keyword evidence="7" id="KW-0418">Kinase</keyword>
<protein>
    <recommendedName>
        <fullName evidence="3">histidine kinase</fullName>
        <ecNumber evidence="3">2.7.13.3</ecNumber>
    </recommendedName>
</protein>
<reference evidence="14 15" key="1">
    <citation type="submission" date="2018-10" db="EMBL/GenBank/DDBJ databases">
        <title>Draft genome of Cortibacter populi DSM10536.</title>
        <authorList>
            <person name="Bernier A.-M."/>
            <person name="Bernard K."/>
        </authorList>
    </citation>
    <scope>NUCLEOTIDE SEQUENCE [LARGE SCALE GENOMIC DNA]</scope>
    <source>
        <strain evidence="14 15">DSM 105136</strain>
    </source>
</reference>
<evidence type="ECO:0000256" key="2">
    <source>
        <dbReference type="ARBA" id="ARBA00004370"/>
    </source>
</evidence>
<keyword evidence="5" id="KW-0808">Transferase</keyword>
<dbReference type="InterPro" id="IPR003594">
    <property type="entry name" value="HATPase_dom"/>
</dbReference>
<dbReference type="GO" id="GO:0016020">
    <property type="term" value="C:membrane"/>
    <property type="evidence" value="ECO:0007669"/>
    <property type="project" value="UniProtKB-SubCell"/>
</dbReference>
<evidence type="ECO:0000256" key="9">
    <source>
        <dbReference type="ARBA" id="ARBA00023012"/>
    </source>
</evidence>
<dbReference type="InterPro" id="IPR036097">
    <property type="entry name" value="HisK_dim/P_sf"/>
</dbReference>
<dbReference type="AlphaFoldDB" id="A0A3M6QS02"/>
<sequence length="492" mass="52711">MNFSARLLEWLFAPFIFLWVAGVAVAFWNARATVDTALDDRLEVATLILAEEWQRQGALAGDIGEHFPSPTARHWLAVHSRHPIQYAIYADGGDPQHAAGTPLTGSPALQALRGRLHETPVALDELRPGLQGAATLKGHNAELDDGQMRVMQLRIPVASHAEPGRFAQHLLVVAQSRERHAGLLRTIMLHEALAQTAILIVAICLMWFSFNHVVRPVARLQAHLDARRADDLSPLPREHAPEEIAPLVTAVNDLMQRLQASLLAQKRFIANAAHQLRTPIAALRMHGELLQQLPDGPERTQALGRLVATGERASRLAIQLLTLARAESAATTGEARPVDLNRLCEEIAHDVVETALAREIDFGLVLAPQPVCVTGDATLLGELVRNLVDNAFKYAPAGGTVQLTVLAGPPQVVVEDSGPGVPEAERERVFAPFTRVAHADGATGQGVGGTGLGLAIVREVAGAHGAAVRIGTSEWGGASFTVSFAQASVRAA</sequence>
<dbReference type="Proteomes" id="UP000278006">
    <property type="component" value="Unassembled WGS sequence"/>
</dbReference>
<feature type="transmembrane region" description="Helical" evidence="11">
    <location>
        <begin position="187"/>
        <end position="210"/>
    </location>
</feature>
<comment type="subcellular location">
    <subcellularLocation>
        <location evidence="2">Membrane</location>
    </subcellularLocation>
</comment>
<dbReference type="InterPro" id="IPR036890">
    <property type="entry name" value="HATPase_C_sf"/>
</dbReference>
<evidence type="ECO:0000256" key="7">
    <source>
        <dbReference type="ARBA" id="ARBA00022777"/>
    </source>
</evidence>
<dbReference type="PRINTS" id="PR00344">
    <property type="entry name" value="BCTRLSENSOR"/>
</dbReference>
<dbReference type="PROSITE" id="PS50885">
    <property type="entry name" value="HAMP"/>
    <property type="match status" value="1"/>
</dbReference>
<accession>A0A3M6QS02</accession>
<dbReference type="InterPro" id="IPR005467">
    <property type="entry name" value="His_kinase_dom"/>
</dbReference>
<dbReference type="Gene3D" id="6.10.340.10">
    <property type="match status" value="1"/>
</dbReference>
<evidence type="ECO:0000313" key="14">
    <source>
        <dbReference type="EMBL" id="RMX05763.1"/>
    </source>
</evidence>
<keyword evidence="15" id="KW-1185">Reference proteome</keyword>
<dbReference type="SMART" id="SM00388">
    <property type="entry name" value="HisKA"/>
    <property type="match status" value="1"/>
</dbReference>
<evidence type="ECO:0000256" key="5">
    <source>
        <dbReference type="ARBA" id="ARBA00022679"/>
    </source>
</evidence>
<dbReference type="EMBL" id="RDQO01000003">
    <property type="protein sequence ID" value="RMX05763.1"/>
    <property type="molecule type" value="Genomic_DNA"/>
</dbReference>
<comment type="caution">
    <text evidence="14">The sequence shown here is derived from an EMBL/GenBank/DDBJ whole genome shotgun (WGS) entry which is preliminary data.</text>
</comment>